<evidence type="ECO:0000313" key="3">
    <source>
        <dbReference type="EMBL" id="MEN2766412.1"/>
    </source>
</evidence>
<evidence type="ECO:0000313" key="4">
    <source>
        <dbReference type="Proteomes" id="UP001444625"/>
    </source>
</evidence>
<organism evidence="3 4">
    <name type="scientific">Ornithinibacillus xuwenensis</name>
    <dbReference type="NCBI Taxonomy" id="3144668"/>
    <lineage>
        <taxon>Bacteria</taxon>
        <taxon>Bacillati</taxon>
        <taxon>Bacillota</taxon>
        <taxon>Bacilli</taxon>
        <taxon>Bacillales</taxon>
        <taxon>Bacillaceae</taxon>
        <taxon>Ornithinibacillus</taxon>
    </lineage>
</organism>
<evidence type="ECO:0000256" key="1">
    <source>
        <dbReference type="ARBA" id="ARBA00022553"/>
    </source>
</evidence>
<dbReference type="Pfam" id="PF01740">
    <property type="entry name" value="STAS"/>
    <property type="match status" value="1"/>
</dbReference>
<gene>
    <name evidence="3" type="ORF">ABC228_04370</name>
</gene>
<accession>A0ABU9XDR8</accession>
<dbReference type="Proteomes" id="UP001444625">
    <property type="component" value="Unassembled WGS sequence"/>
</dbReference>
<dbReference type="SUPFAM" id="SSF52091">
    <property type="entry name" value="SpoIIaa-like"/>
    <property type="match status" value="1"/>
</dbReference>
<dbReference type="EMBL" id="JBDIML010000001">
    <property type="protein sequence ID" value="MEN2766412.1"/>
    <property type="molecule type" value="Genomic_DNA"/>
</dbReference>
<comment type="caution">
    <text evidence="3">The sequence shown here is derived from an EMBL/GenBank/DDBJ whole genome shotgun (WGS) entry which is preliminary data.</text>
</comment>
<dbReference type="InterPro" id="IPR002645">
    <property type="entry name" value="STAS_dom"/>
</dbReference>
<sequence>MLSNFEKSEDLHEFLVLNRSLFEKRLLDVAVNVRDKINEIRLIGNINLLDNAHHLVLLVVDQEKEEVSKFARKEGVLWAKFAMTLSFKLEWLRSIRRTLWEFLNQYDVLCGNTTKTSEIFYKETIRYNDLIDHFTNGFFMSYSKYKDELIEKQQKLVNNLSVPIIPITPDVCILPLIGTIDSNRANIIEEKVLLEVGRRRIQTLIMDLSGIAEMDSDSIQLFLKLLDGVNMMGCELVITGLRPEIVRNMVKHDVDFRSKATTKASLQKALQDYLKLDTNRNTNSFIDFYNS</sequence>
<dbReference type="PROSITE" id="PS50801">
    <property type="entry name" value="STAS"/>
    <property type="match status" value="1"/>
</dbReference>
<dbReference type="Gene3D" id="3.30.750.24">
    <property type="entry name" value="STAS domain"/>
    <property type="match status" value="1"/>
</dbReference>
<dbReference type="InterPro" id="IPR051932">
    <property type="entry name" value="Bact_StressResp_Reg"/>
</dbReference>
<keyword evidence="4" id="KW-1185">Reference proteome</keyword>
<dbReference type="PANTHER" id="PTHR33745">
    <property type="entry name" value="RSBT ANTAGONIST PROTEIN RSBS-RELATED"/>
    <property type="match status" value="1"/>
</dbReference>
<evidence type="ECO:0000259" key="2">
    <source>
        <dbReference type="PROSITE" id="PS50801"/>
    </source>
</evidence>
<feature type="domain" description="STAS" evidence="2">
    <location>
        <begin position="161"/>
        <end position="273"/>
    </location>
</feature>
<dbReference type="InterPro" id="IPR036513">
    <property type="entry name" value="STAS_dom_sf"/>
</dbReference>
<proteinExistence type="predicted"/>
<dbReference type="RefSeq" id="WP_345823861.1">
    <property type="nucleotide sequence ID" value="NZ_JBDIML010000001.1"/>
</dbReference>
<protein>
    <submittedName>
        <fullName evidence="3">STAS domain-containing protein</fullName>
    </submittedName>
</protein>
<name>A0ABU9XDR8_9BACI</name>
<reference evidence="3 4" key="1">
    <citation type="submission" date="2024-05" db="EMBL/GenBank/DDBJ databases">
        <authorList>
            <person name="Haq I."/>
            <person name="Ullah Z."/>
            <person name="Ahmad R."/>
            <person name="Li M."/>
            <person name="Tong Y."/>
        </authorList>
    </citation>
    <scope>NUCLEOTIDE SEQUENCE [LARGE SCALE GENOMIC DNA]</scope>
    <source>
        <strain evidence="3 4">16A2E</strain>
    </source>
</reference>
<dbReference type="PANTHER" id="PTHR33745:SF3">
    <property type="entry name" value="RSBT CO-ANTAGONIST PROTEIN RSBRC"/>
    <property type="match status" value="1"/>
</dbReference>
<keyword evidence="1" id="KW-0597">Phosphoprotein</keyword>
<dbReference type="CDD" id="cd07041">
    <property type="entry name" value="STAS_RsbR_RsbS_like"/>
    <property type="match status" value="1"/>
</dbReference>